<dbReference type="PANTHER" id="PTHR31790">
    <property type="entry name" value="OS02G0783600 PROTEIN"/>
    <property type="match status" value="1"/>
</dbReference>
<proteinExistence type="predicted"/>
<evidence type="ECO:0000313" key="1">
    <source>
        <dbReference type="EMBL" id="PON58766.1"/>
    </source>
</evidence>
<name>A0A2P5CCH5_TREOI</name>
<dbReference type="Proteomes" id="UP000237000">
    <property type="component" value="Unassembled WGS sequence"/>
</dbReference>
<dbReference type="OrthoDB" id="1747757at2759"/>
<accession>A0A2P5CCH5</accession>
<sequence>MKDIPHFIKKHLKHSMETSSNLGLVLKRCGIYSVDQIDSLDSVEVKAEEEGGTKVLGSYNGLLALFNSDKEVALWNPSMKWYRNLHNTKIEFPGGCGNDSFDSEVKVYSLKAKAWKRVKDFPYLRHKGAHCVHPDYGDRGFHMNLGVLGDCLCVISNYTSNRTKDFRKRKSDCVDIWVMKEYGVKESWTKLYSCCNPMWLAILVL</sequence>
<organism evidence="1 2">
    <name type="scientific">Trema orientale</name>
    <name type="common">Charcoal tree</name>
    <name type="synonym">Celtis orientalis</name>
    <dbReference type="NCBI Taxonomy" id="63057"/>
    <lineage>
        <taxon>Eukaryota</taxon>
        <taxon>Viridiplantae</taxon>
        <taxon>Streptophyta</taxon>
        <taxon>Embryophyta</taxon>
        <taxon>Tracheophyta</taxon>
        <taxon>Spermatophyta</taxon>
        <taxon>Magnoliopsida</taxon>
        <taxon>eudicotyledons</taxon>
        <taxon>Gunneridae</taxon>
        <taxon>Pentapetalae</taxon>
        <taxon>rosids</taxon>
        <taxon>fabids</taxon>
        <taxon>Rosales</taxon>
        <taxon>Cannabaceae</taxon>
        <taxon>Trema</taxon>
    </lineage>
</organism>
<protein>
    <submittedName>
        <fullName evidence="1">Uncharacterized protein</fullName>
    </submittedName>
</protein>
<dbReference type="InterPro" id="IPR052361">
    <property type="entry name" value="F-box_domain"/>
</dbReference>
<dbReference type="AlphaFoldDB" id="A0A2P5CCH5"/>
<evidence type="ECO:0000313" key="2">
    <source>
        <dbReference type="Proteomes" id="UP000237000"/>
    </source>
</evidence>
<gene>
    <name evidence="1" type="ORF">TorRG33x02_290210</name>
</gene>
<reference evidence="2" key="1">
    <citation type="submission" date="2016-06" db="EMBL/GenBank/DDBJ databases">
        <title>Parallel loss of symbiosis genes in relatives of nitrogen-fixing non-legume Parasponia.</title>
        <authorList>
            <person name="Van Velzen R."/>
            <person name="Holmer R."/>
            <person name="Bu F."/>
            <person name="Rutten L."/>
            <person name="Van Zeijl A."/>
            <person name="Liu W."/>
            <person name="Santuari L."/>
            <person name="Cao Q."/>
            <person name="Sharma T."/>
            <person name="Shen D."/>
            <person name="Roswanjaya Y."/>
            <person name="Wardhani T."/>
            <person name="Kalhor M.S."/>
            <person name="Jansen J."/>
            <person name="Van den Hoogen J."/>
            <person name="Gungor B."/>
            <person name="Hartog M."/>
            <person name="Hontelez J."/>
            <person name="Verver J."/>
            <person name="Yang W.-C."/>
            <person name="Schijlen E."/>
            <person name="Repin R."/>
            <person name="Schilthuizen M."/>
            <person name="Schranz E."/>
            <person name="Heidstra R."/>
            <person name="Miyata K."/>
            <person name="Fedorova E."/>
            <person name="Kohlen W."/>
            <person name="Bisseling T."/>
            <person name="Smit S."/>
            <person name="Geurts R."/>
        </authorList>
    </citation>
    <scope>NUCLEOTIDE SEQUENCE [LARGE SCALE GENOMIC DNA]</scope>
    <source>
        <strain evidence="2">cv. RG33-2</strain>
    </source>
</reference>
<keyword evidence="2" id="KW-1185">Reference proteome</keyword>
<comment type="caution">
    <text evidence="1">The sequence shown here is derived from an EMBL/GenBank/DDBJ whole genome shotgun (WGS) entry which is preliminary data.</text>
</comment>
<dbReference type="EMBL" id="JXTC01000382">
    <property type="protein sequence ID" value="PON58766.1"/>
    <property type="molecule type" value="Genomic_DNA"/>
</dbReference>
<dbReference type="PANTHER" id="PTHR31790:SF584">
    <property type="entry name" value="F-BOX PROTEIN CPR30-LIKE"/>
    <property type="match status" value="1"/>
</dbReference>
<dbReference type="SUPFAM" id="SSF117281">
    <property type="entry name" value="Kelch motif"/>
    <property type="match status" value="1"/>
</dbReference>
<dbReference type="InterPro" id="IPR015915">
    <property type="entry name" value="Kelch-typ_b-propeller"/>
</dbReference>
<dbReference type="Gene3D" id="2.120.10.80">
    <property type="entry name" value="Kelch-type beta propeller"/>
    <property type="match status" value="1"/>
</dbReference>
<dbReference type="InParanoid" id="A0A2P5CCH5"/>